<proteinExistence type="inferred from homology"/>
<feature type="compositionally biased region" description="Basic and acidic residues" evidence="5">
    <location>
        <begin position="502"/>
        <end position="515"/>
    </location>
</feature>
<dbReference type="PROSITE" id="PS00134">
    <property type="entry name" value="TRYPSIN_HIS"/>
    <property type="match status" value="1"/>
</dbReference>
<organism evidence="8 9">
    <name type="scientific">Leptosia nina</name>
    <dbReference type="NCBI Taxonomy" id="320188"/>
    <lineage>
        <taxon>Eukaryota</taxon>
        <taxon>Metazoa</taxon>
        <taxon>Ecdysozoa</taxon>
        <taxon>Arthropoda</taxon>
        <taxon>Hexapoda</taxon>
        <taxon>Insecta</taxon>
        <taxon>Pterygota</taxon>
        <taxon>Neoptera</taxon>
        <taxon>Endopterygota</taxon>
        <taxon>Lepidoptera</taxon>
        <taxon>Glossata</taxon>
        <taxon>Ditrysia</taxon>
        <taxon>Papilionoidea</taxon>
        <taxon>Pieridae</taxon>
        <taxon>Pierinae</taxon>
        <taxon>Leptosia</taxon>
    </lineage>
</organism>
<feature type="compositionally biased region" description="Polar residues" evidence="5">
    <location>
        <begin position="519"/>
        <end position="533"/>
    </location>
</feature>
<keyword evidence="1 6" id="KW-0732">Signal</keyword>
<dbReference type="PRINTS" id="PR00722">
    <property type="entry name" value="CHYMOTRYPSIN"/>
</dbReference>
<dbReference type="PROSITE" id="PS50240">
    <property type="entry name" value="TRYPSIN_DOM"/>
    <property type="match status" value="1"/>
</dbReference>
<evidence type="ECO:0000256" key="3">
    <source>
        <dbReference type="ARBA" id="ARBA00023180"/>
    </source>
</evidence>
<keyword evidence="9" id="KW-1185">Reference proteome</keyword>
<keyword evidence="3" id="KW-0325">Glycoprotein</keyword>
<dbReference type="InterPro" id="IPR009003">
    <property type="entry name" value="Peptidase_S1_PA"/>
</dbReference>
<keyword evidence="2" id="KW-1015">Disulfide bond</keyword>
<comment type="caution">
    <text evidence="8">The sequence shown here is derived from an EMBL/GenBank/DDBJ whole genome shotgun (WGS) entry which is preliminary data.</text>
</comment>
<dbReference type="SUPFAM" id="SSF50494">
    <property type="entry name" value="Trypsin-like serine proteases"/>
    <property type="match status" value="1"/>
</dbReference>
<sequence length="842" mass="94118">MPRNGIKWILFFACVTHTTAQFYDFFGLQPFLQSSAQSFHYDVTTKRPRKTTNKSTKISIPHNAREVNRDRTTLAPVVRDSTKTQKKNSKESYIRDDRVYFSEDRNNRYTTQNLFPNRPGVRPAVTNGPPITNKPPVSSAYDVTPELVIGPDEDYMSGTEKRRYLDVAERNNTGSNSGPVEKFGLVMVDSSIITNPTELRRDKIRQDQHVRKLQVARRKAGAGDTTCPLAQTSPGQRVILCPIESASGGGGSNTYSWKCGGSLLSERYILTAAHCAYQDKDNSVSLGPPRVAQLGSSYLNDPEALVVRVASSIRHPKYKLPKSYHDIALIKLVKSVTFSEVIRPACLGNPPAPGKPIIASGWGRTEFGGDQSSELRSVSIPVWDMSQCRDVLGTSRKIPDGPSEDTQICAGELEGGKDTCQGDSGGPAQIQDGCVWRVVAVTSLGRACGAPRTPALYAIAHPVFISAVIFNDQIDKHTGSNSNNNGITRKSTSADNEGNQGYHKDFEATTKRHDYGYNGFNNPDSSDNYNSRRTYPESKIVRNNQANSQNGRTNNNNRNYETTTKRNNPIVVSGHNYQDSIKNSDSKNTSDVTYNSNSGSRTRSTQPSIHNQNERVDNSQQTYDAGGSYDTYNANNNYNSRKGNDGSANINYDSTSRGKNNDRGSNQGNFTNSYQGSNSNYNSGNGGYGIQSKNNDKFESNLRRDYDNPRPNDNQNSGVYKTSSNHGNDYNYYNNENTRYNQRPNTGGSVNIYENENNQPSRNLNNYNSNYETTTVKRGNYEEYYNKHIQRNDYNDNNGNRNQQFGTRPQIPREYYDYQSDDSQIYYQNVGKRNDGGNVWWT</sequence>
<feature type="compositionally biased region" description="Polar residues" evidence="5">
    <location>
        <begin position="742"/>
        <end position="769"/>
    </location>
</feature>
<feature type="compositionally biased region" description="Low complexity" evidence="5">
    <location>
        <begin position="543"/>
        <end position="568"/>
    </location>
</feature>
<evidence type="ECO:0000256" key="5">
    <source>
        <dbReference type="SAM" id="MobiDB-lite"/>
    </source>
</evidence>
<feature type="signal peptide" evidence="6">
    <location>
        <begin position="1"/>
        <end position="20"/>
    </location>
</feature>
<feature type="compositionally biased region" description="Polar residues" evidence="5">
    <location>
        <begin position="575"/>
        <end position="611"/>
    </location>
</feature>
<dbReference type="InterPro" id="IPR001314">
    <property type="entry name" value="Peptidase_S1A"/>
</dbReference>
<name>A0AAV1K1M0_9NEOP</name>
<accession>A0AAV1K1M0</accession>
<dbReference type="AlphaFoldDB" id="A0AAV1K1M0"/>
<feature type="compositionally biased region" description="Low complexity" evidence="5">
    <location>
        <begin position="672"/>
        <end position="683"/>
    </location>
</feature>
<feature type="domain" description="Peptidase S1" evidence="7">
    <location>
        <begin position="259"/>
        <end position="479"/>
    </location>
</feature>
<reference evidence="8 9" key="1">
    <citation type="submission" date="2023-11" db="EMBL/GenBank/DDBJ databases">
        <authorList>
            <person name="Okamura Y."/>
        </authorList>
    </citation>
    <scope>NUCLEOTIDE SEQUENCE [LARGE SCALE GENOMIC DNA]</scope>
</reference>
<evidence type="ECO:0000256" key="2">
    <source>
        <dbReference type="ARBA" id="ARBA00023157"/>
    </source>
</evidence>
<dbReference type="CDD" id="cd00190">
    <property type="entry name" value="Tryp_SPc"/>
    <property type="match status" value="1"/>
</dbReference>
<evidence type="ECO:0000313" key="8">
    <source>
        <dbReference type="EMBL" id="CAK1554303.1"/>
    </source>
</evidence>
<feature type="compositionally biased region" description="Basic and acidic residues" evidence="5">
    <location>
        <begin position="694"/>
        <end position="710"/>
    </location>
</feature>
<feature type="compositionally biased region" description="Low complexity" evidence="5">
    <location>
        <begin position="725"/>
        <end position="741"/>
    </location>
</feature>
<feature type="compositionally biased region" description="Polar residues" evidence="5">
    <location>
        <begin position="711"/>
        <end position="724"/>
    </location>
</feature>
<protein>
    <recommendedName>
        <fullName evidence="7">Peptidase S1 domain-containing protein</fullName>
    </recommendedName>
</protein>
<dbReference type="FunFam" id="2.40.10.10:FF:000028">
    <property type="entry name" value="Serine protease easter"/>
    <property type="match status" value="1"/>
</dbReference>
<evidence type="ECO:0000259" key="7">
    <source>
        <dbReference type="PROSITE" id="PS50240"/>
    </source>
</evidence>
<evidence type="ECO:0000256" key="6">
    <source>
        <dbReference type="SAM" id="SignalP"/>
    </source>
</evidence>
<feature type="region of interest" description="Disordered" evidence="5">
    <location>
        <begin position="477"/>
        <end position="769"/>
    </location>
</feature>
<comment type="similarity">
    <text evidence="4">Belongs to the peptidase S1 family. CLIP subfamily.</text>
</comment>
<dbReference type="InterPro" id="IPR018114">
    <property type="entry name" value="TRYPSIN_HIS"/>
</dbReference>
<gene>
    <name evidence="8" type="ORF">LNINA_LOCUS13226</name>
</gene>
<dbReference type="InterPro" id="IPR001254">
    <property type="entry name" value="Trypsin_dom"/>
</dbReference>
<feature type="compositionally biased region" description="Polar residues" evidence="5">
    <location>
        <begin position="479"/>
        <end position="499"/>
    </location>
</feature>
<evidence type="ECO:0000313" key="9">
    <source>
        <dbReference type="Proteomes" id="UP001497472"/>
    </source>
</evidence>
<dbReference type="GO" id="GO:0004252">
    <property type="term" value="F:serine-type endopeptidase activity"/>
    <property type="evidence" value="ECO:0007669"/>
    <property type="project" value="InterPro"/>
</dbReference>
<dbReference type="InterPro" id="IPR043504">
    <property type="entry name" value="Peptidase_S1_PA_chymotrypsin"/>
</dbReference>
<feature type="compositionally biased region" description="Polar residues" evidence="5">
    <location>
        <begin position="630"/>
        <end position="671"/>
    </location>
</feature>
<dbReference type="EMBL" id="CAVLEF010000277">
    <property type="protein sequence ID" value="CAK1554303.1"/>
    <property type="molecule type" value="Genomic_DNA"/>
</dbReference>
<dbReference type="PANTHER" id="PTHR24252:SF7">
    <property type="entry name" value="HYALIN"/>
    <property type="match status" value="1"/>
</dbReference>
<evidence type="ECO:0000256" key="4">
    <source>
        <dbReference type="ARBA" id="ARBA00024195"/>
    </source>
</evidence>
<feature type="chain" id="PRO_5043314866" description="Peptidase S1 domain-containing protein" evidence="6">
    <location>
        <begin position="21"/>
        <end position="842"/>
    </location>
</feature>
<dbReference type="SMART" id="SM00020">
    <property type="entry name" value="Tryp_SPc"/>
    <property type="match status" value="1"/>
</dbReference>
<dbReference type="Proteomes" id="UP001497472">
    <property type="component" value="Unassembled WGS sequence"/>
</dbReference>
<dbReference type="PANTHER" id="PTHR24252">
    <property type="entry name" value="ACROSIN-RELATED"/>
    <property type="match status" value="1"/>
</dbReference>
<evidence type="ECO:0000256" key="1">
    <source>
        <dbReference type="ARBA" id="ARBA00022729"/>
    </source>
</evidence>
<dbReference type="Gene3D" id="2.40.10.10">
    <property type="entry name" value="Trypsin-like serine proteases"/>
    <property type="match status" value="1"/>
</dbReference>
<dbReference type="GO" id="GO:0006508">
    <property type="term" value="P:proteolysis"/>
    <property type="evidence" value="ECO:0007669"/>
    <property type="project" value="InterPro"/>
</dbReference>
<dbReference type="Pfam" id="PF00089">
    <property type="entry name" value="Trypsin"/>
    <property type="match status" value="1"/>
</dbReference>